<sequence>MNQHKSKVSVVIPFYNCPYVDLAVESVLAQSYPDIEVIVVDDGSLFHTEKLAPYRDRIMYFHKSNGGTASALNLGIKAASGSYFAWLSADDLFHPDKIRRQMEALRSTGTSFNHTAYYYINEQGDRVSEVIKVPFPDRSQLIATMMTGCPVNGSSVLLDMDIFRTVGIFNERFLYTQDYDLWLRILPHYRWSYIEEPLLDYRIHKQMGSVIHSEAQNKEIKMVQAKHHRSLAQLLRKERGK</sequence>
<dbReference type="InterPro" id="IPR029044">
    <property type="entry name" value="Nucleotide-diphossugar_trans"/>
</dbReference>
<comment type="similarity">
    <text evidence="1">Belongs to the glycosyltransferase 2 family.</text>
</comment>
<dbReference type="Pfam" id="PF00535">
    <property type="entry name" value="Glycos_transf_2"/>
    <property type="match status" value="1"/>
</dbReference>
<dbReference type="RefSeq" id="WP_076110789.1">
    <property type="nucleotide sequence ID" value="NZ_MPTB01000013.1"/>
</dbReference>
<dbReference type="Gene3D" id="3.90.550.10">
    <property type="entry name" value="Spore Coat Polysaccharide Biosynthesis Protein SpsA, Chain A"/>
    <property type="match status" value="1"/>
</dbReference>
<evidence type="ECO:0000313" key="3">
    <source>
        <dbReference type="EMBL" id="OMD48100.1"/>
    </source>
</evidence>
<evidence type="ECO:0000256" key="1">
    <source>
        <dbReference type="ARBA" id="ARBA00006739"/>
    </source>
</evidence>
<reference evidence="3 4" key="1">
    <citation type="submission" date="2016-10" db="EMBL/GenBank/DDBJ databases">
        <title>Paenibacillus species isolates.</title>
        <authorList>
            <person name="Beno S.M."/>
        </authorList>
    </citation>
    <scope>NUCLEOTIDE SEQUENCE [LARGE SCALE GENOMIC DNA]</scope>
    <source>
        <strain evidence="3 4">FSL H7-0744</strain>
    </source>
</reference>
<proteinExistence type="inferred from homology"/>
<protein>
    <recommendedName>
        <fullName evidence="2">Glycosyltransferase 2-like domain-containing protein</fullName>
    </recommendedName>
</protein>
<evidence type="ECO:0000259" key="2">
    <source>
        <dbReference type="Pfam" id="PF00535"/>
    </source>
</evidence>
<keyword evidence="4" id="KW-1185">Reference proteome</keyword>
<organism evidence="3 4">
    <name type="scientific">Paenibacillus borealis</name>
    <dbReference type="NCBI Taxonomy" id="160799"/>
    <lineage>
        <taxon>Bacteria</taxon>
        <taxon>Bacillati</taxon>
        <taxon>Bacillota</taxon>
        <taxon>Bacilli</taxon>
        <taxon>Bacillales</taxon>
        <taxon>Paenibacillaceae</taxon>
        <taxon>Paenibacillus</taxon>
    </lineage>
</organism>
<dbReference type="InterPro" id="IPR001173">
    <property type="entry name" value="Glyco_trans_2-like"/>
</dbReference>
<accession>A0ABX3HFI3</accession>
<dbReference type="PANTHER" id="PTHR22916">
    <property type="entry name" value="GLYCOSYLTRANSFERASE"/>
    <property type="match status" value="1"/>
</dbReference>
<name>A0ABX3HFI3_PAEBO</name>
<comment type="caution">
    <text evidence="3">The sequence shown here is derived from an EMBL/GenBank/DDBJ whole genome shotgun (WGS) entry which is preliminary data.</text>
</comment>
<dbReference type="PANTHER" id="PTHR22916:SF3">
    <property type="entry name" value="UDP-GLCNAC:BETAGAL BETA-1,3-N-ACETYLGLUCOSAMINYLTRANSFERASE-LIKE PROTEIN 1"/>
    <property type="match status" value="1"/>
</dbReference>
<dbReference type="SUPFAM" id="SSF53448">
    <property type="entry name" value="Nucleotide-diphospho-sugar transferases"/>
    <property type="match status" value="1"/>
</dbReference>
<gene>
    <name evidence="3" type="ORF">BSK56_12415</name>
</gene>
<dbReference type="Proteomes" id="UP000187412">
    <property type="component" value="Unassembled WGS sequence"/>
</dbReference>
<feature type="domain" description="Glycosyltransferase 2-like" evidence="2">
    <location>
        <begin position="9"/>
        <end position="132"/>
    </location>
</feature>
<dbReference type="EMBL" id="MPTB01000013">
    <property type="protein sequence ID" value="OMD48100.1"/>
    <property type="molecule type" value="Genomic_DNA"/>
</dbReference>
<evidence type="ECO:0000313" key="4">
    <source>
        <dbReference type="Proteomes" id="UP000187412"/>
    </source>
</evidence>